<reference evidence="4" key="1">
    <citation type="journal article" date="2019" name="Int. J. Syst. Evol. Microbiol.">
        <title>The Global Catalogue of Microorganisms (GCM) 10K type strain sequencing project: providing services to taxonomists for standard genome sequencing and annotation.</title>
        <authorList>
            <consortium name="The Broad Institute Genomics Platform"/>
            <consortium name="The Broad Institute Genome Sequencing Center for Infectious Disease"/>
            <person name="Wu L."/>
            <person name="Ma J."/>
        </authorList>
    </citation>
    <scope>NUCLEOTIDE SEQUENCE [LARGE SCALE GENOMIC DNA]</scope>
    <source>
        <strain evidence="4">CECT 8289</strain>
    </source>
</reference>
<dbReference type="NCBIfam" id="TIGR04183">
    <property type="entry name" value="Por_Secre_tail"/>
    <property type="match status" value="1"/>
</dbReference>
<keyword evidence="1" id="KW-0732">Signal</keyword>
<dbReference type="Pfam" id="PF18962">
    <property type="entry name" value="Por_Secre_tail"/>
    <property type="match status" value="1"/>
</dbReference>
<dbReference type="InterPro" id="IPR026444">
    <property type="entry name" value="Secre_tail"/>
</dbReference>
<dbReference type="Proteomes" id="UP001595907">
    <property type="component" value="Unassembled WGS sequence"/>
</dbReference>
<evidence type="ECO:0000313" key="4">
    <source>
        <dbReference type="Proteomes" id="UP001595907"/>
    </source>
</evidence>
<dbReference type="Gene3D" id="2.60.40.10">
    <property type="entry name" value="Immunoglobulins"/>
    <property type="match status" value="1"/>
</dbReference>
<proteinExistence type="predicted"/>
<feature type="signal peptide" evidence="1">
    <location>
        <begin position="1"/>
        <end position="25"/>
    </location>
</feature>
<name>A0ABV8QNN5_9BACT</name>
<keyword evidence="4" id="KW-1185">Reference proteome</keyword>
<dbReference type="InterPro" id="IPR047589">
    <property type="entry name" value="DUF11_rpt"/>
</dbReference>
<sequence length="880" mass="93987">MLTSTFKKITLICVISTMVCAQMYAQNIRPYTQVFSQNLKGGTAIFGNTITHIVDNNVANTTKMNESSVASNGVGGLGFSQYGNDGENIQPVLIDATLPVVNIFNSASNWFYNNPNSDQGTAWRTLANPTTNWVSATGTFGYGASQTVTIPSARTHYFLKNINIANTAAYTNLNFTYSYDDGIVIYVNGVEVKRSNMPSGTITYNTLASNNSATNNETLSLPITSFVNGNNVIAVEIHQNNANSSDCFFDMSLRATPFNPSNASSADLVLPSGTNTIKFARLYWGGRISSTIAAVADTLKKVKIRKGNSGIYTSLIAASTSTDQQVLASGDIAYQSYVDITSFIQGNGVGTYTVANIPVNAGSTSGGGNYGGWCIMIAYENLARPYNSVRIYDGFSQVFNSGSQVTQVVNLTGLNVPSNTLALGDAIMSTMVWEGDANLGASTNSPAGDYIKVNDIAVSNAVNPVTNFWNGTISKNGAFVTSKNPNYSNQMGIDIDEVQVGSGYGILPNATTVKIEFGTEADQYFPSVFAFQILMKDPVITLNKTVVDANLNGLLEPSEELTYTLTGSNLGPGTAYNAVIIDTLPSNVTYKANSMVIVAAPGILVPTPQTDNVDGDFASKGTQNGKTFLKFNIGTGATSTAGGQLPVGGVYTVTLKVTANSVTGAVINTARITTNSQAGDVFTDDGTALIAPNTTLAVTLLDFKAALVNNFGYLTWSTENELNNDYFDVERSDDGVNFVKLGTVAGNGTTTTTQLYSYNDKKAMNASIVYYRLKIVDLSGRATYSKIIALRVKGALNNSLSVFPNPFEDNIKISYNSAIVTVAQCRILSFDGKEVLNRKVTLQRGENIVVLNDLNNLASGSYMLELNTGDEKLIKKIIKK</sequence>
<dbReference type="RefSeq" id="WP_379705549.1">
    <property type="nucleotide sequence ID" value="NZ_JBHSCZ010000001.1"/>
</dbReference>
<evidence type="ECO:0000256" key="1">
    <source>
        <dbReference type="SAM" id="SignalP"/>
    </source>
</evidence>
<evidence type="ECO:0000259" key="2">
    <source>
        <dbReference type="Pfam" id="PF18962"/>
    </source>
</evidence>
<organism evidence="3 4">
    <name type="scientific">Ferruginibacter yonginensis</name>
    <dbReference type="NCBI Taxonomy" id="1310416"/>
    <lineage>
        <taxon>Bacteria</taxon>
        <taxon>Pseudomonadati</taxon>
        <taxon>Bacteroidota</taxon>
        <taxon>Chitinophagia</taxon>
        <taxon>Chitinophagales</taxon>
        <taxon>Chitinophagaceae</taxon>
        <taxon>Ferruginibacter</taxon>
    </lineage>
</organism>
<gene>
    <name evidence="3" type="ORF">ACFOWM_00575</name>
</gene>
<feature type="chain" id="PRO_5046438360" evidence="1">
    <location>
        <begin position="26"/>
        <end position="880"/>
    </location>
</feature>
<dbReference type="EMBL" id="JBHSCZ010000001">
    <property type="protein sequence ID" value="MFC4261356.1"/>
    <property type="molecule type" value="Genomic_DNA"/>
</dbReference>
<dbReference type="InterPro" id="IPR013783">
    <property type="entry name" value="Ig-like_fold"/>
</dbReference>
<accession>A0ABV8QNN5</accession>
<dbReference type="NCBIfam" id="TIGR01451">
    <property type="entry name" value="B_ant_repeat"/>
    <property type="match status" value="1"/>
</dbReference>
<dbReference type="Gene3D" id="2.60.120.260">
    <property type="entry name" value="Galactose-binding domain-like"/>
    <property type="match status" value="1"/>
</dbReference>
<protein>
    <submittedName>
        <fullName evidence="3">T9SS type A sorting domain-containing protein</fullName>
    </submittedName>
</protein>
<evidence type="ECO:0000313" key="3">
    <source>
        <dbReference type="EMBL" id="MFC4261356.1"/>
    </source>
</evidence>
<feature type="domain" description="Secretion system C-terminal sorting" evidence="2">
    <location>
        <begin position="802"/>
        <end position="878"/>
    </location>
</feature>
<comment type="caution">
    <text evidence="3">The sequence shown here is derived from an EMBL/GenBank/DDBJ whole genome shotgun (WGS) entry which is preliminary data.</text>
</comment>